<comment type="caution">
    <text evidence="2">The sequence shown here is derived from an EMBL/GenBank/DDBJ whole genome shotgun (WGS) entry which is preliminary data.</text>
</comment>
<dbReference type="EMBL" id="JAMGBA010000001">
    <property type="protein sequence ID" value="MCL6697934.1"/>
    <property type="molecule type" value="Genomic_DNA"/>
</dbReference>
<keyword evidence="1" id="KW-0812">Transmembrane</keyword>
<protein>
    <submittedName>
        <fullName evidence="2">Uncharacterized protein</fullName>
    </submittedName>
</protein>
<evidence type="ECO:0000313" key="2">
    <source>
        <dbReference type="EMBL" id="MCL6697934.1"/>
    </source>
</evidence>
<gene>
    <name evidence="2" type="ORF">LZ496_03935</name>
</gene>
<accession>A0ABT0RSP0</accession>
<evidence type="ECO:0000313" key="3">
    <source>
        <dbReference type="Proteomes" id="UP001203410"/>
    </source>
</evidence>
<feature type="transmembrane region" description="Helical" evidence="1">
    <location>
        <begin position="76"/>
        <end position="98"/>
    </location>
</feature>
<evidence type="ECO:0000256" key="1">
    <source>
        <dbReference type="SAM" id="Phobius"/>
    </source>
</evidence>
<feature type="transmembrane region" description="Helical" evidence="1">
    <location>
        <begin position="110"/>
        <end position="127"/>
    </location>
</feature>
<feature type="transmembrane region" description="Helical" evidence="1">
    <location>
        <begin position="44"/>
        <end position="64"/>
    </location>
</feature>
<dbReference type="Proteomes" id="UP001203410">
    <property type="component" value="Unassembled WGS sequence"/>
</dbReference>
<sequence>MEIIFEVLFQILGELLFQIVVQLLVELGFHSLGNSISRRPSPGLATIGYILWGLIAGGLSLWAFPYSIIEDSTLRLLNLIVTPVTLGCLMTLIGRFRVRNGQELVRLDQFGYAFVFAFAMAFVRFVWAA</sequence>
<feature type="transmembrane region" description="Helical" evidence="1">
    <location>
        <begin position="15"/>
        <end position="32"/>
    </location>
</feature>
<keyword evidence="1" id="KW-0472">Membrane</keyword>
<reference evidence="2 3" key="1">
    <citation type="submission" date="2022-05" db="EMBL/GenBank/DDBJ databases">
        <authorList>
            <person name="Jo J.-H."/>
            <person name="Im W.-T."/>
        </authorList>
    </citation>
    <scope>NUCLEOTIDE SEQUENCE [LARGE SCALE GENOMIC DNA]</scope>
    <source>
        <strain evidence="2 3">NSE70-1</strain>
    </source>
</reference>
<organism evidence="2 3">
    <name type="scientific">Sphingomonas caseinilyticus</name>
    <dbReference type="NCBI Taxonomy" id="2908205"/>
    <lineage>
        <taxon>Bacteria</taxon>
        <taxon>Pseudomonadati</taxon>
        <taxon>Pseudomonadota</taxon>
        <taxon>Alphaproteobacteria</taxon>
        <taxon>Sphingomonadales</taxon>
        <taxon>Sphingomonadaceae</taxon>
        <taxon>Sphingomonas</taxon>
    </lineage>
</organism>
<proteinExistence type="predicted"/>
<name>A0ABT0RSP0_9SPHN</name>
<keyword evidence="1" id="KW-1133">Transmembrane helix</keyword>
<dbReference type="RefSeq" id="WP_249903284.1">
    <property type="nucleotide sequence ID" value="NZ_JAMGBA010000001.1"/>
</dbReference>
<keyword evidence="3" id="KW-1185">Reference proteome</keyword>